<sequence length="131" mass="14422">MRIRASKTPPLGSISNPNPAPSMSPLSNSPPSDDSSTRCEGLDLLVLAVIEVFGDGALETEHIGSSGVEEERGKREMVEKRKEGLDAGAEAGPKRKRRKRQLAMPSRFQDSVMQPWKRRTRRRPGGAKRSD</sequence>
<organism evidence="2 3">
    <name type="scientific">Ensete ventricosum</name>
    <name type="common">Abyssinian banana</name>
    <name type="synonym">Musa ensete</name>
    <dbReference type="NCBI Taxonomy" id="4639"/>
    <lineage>
        <taxon>Eukaryota</taxon>
        <taxon>Viridiplantae</taxon>
        <taxon>Streptophyta</taxon>
        <taxon>Embryophyta</taxon>
        <taxon>Tracheophyta</taxon>
        <taxon>Spermatophyta</taxon>
        <taxon>Magnoliopsida</taxon>
        <taxon>Liliopsida</taxon>
        <taxon>Zingiberales</taxon>
        <taxon>Musaceae</taxon>
        <taxon>Ensete</taxon>
    </lineage>
</organism>
<comment type="caution">
    <text evidence="2">The sequence shown here is derived from an EMBL/GenBank/DDBJ whole genome shotgun (WGS) entry which is preliminary data.</text>
</comment>
<feature type="compositionally biased region" description="Basic residues" evidence="1">
    <location>
        <begin position="116"/>
        <end position="131"/>
    </location>
</feature>
<evidence type="ECO:0000256" key="1">
    <source>
        <dbReference type="SAM" id="MobiDB-lite"/>
    </source>
</evidence>
<feature type="region of interest" description="Disordered" evidence="1">
    <location>
        <begin position="1"/>
        <end position="38"/>
    </location>
</feature>
<dbReference type="AlphaFoldDB" id="A0A444FHT5"/>
<evidence type="ECO:0000313" key="3">
    <source>
        <dbReference type="Proteomes" id="UP000287651"/>
    </source>
</evidence>
<evidence type="ECO:0000313" key="2">
    <source>
        <dbReference type="EMBL" id="RRT78058.1"/>
    </source>
</evidence>
<protein>
    <submittedName>
        <fullName evidence="2">Uncharacterized protein</fullName>
    </submittedName>
</protein>
<name>A0A444FHT5_ENSVE</name>
<feature type="region of interest" description="Disordered" evidence="1">
    <location>
        <begin position="58"/>
        <end position="131"/>
    </location>
</feature>
<gene>
    <name evidence="2" type="ORF">B296_00027700</name>
</gene>
<dbReference type="Proteomes" id="UP000287651">
    <property type="component" value="Unassembled WGS sequence"/>
</dbReference>
<reference evidence="3" key="1">
    <citation type="journal article" date="2014" name="Agronomy (Basel)">
        <title>A Draft Genome Sequence for Ensete ventricosum, the Drought-Tolerant Tree Against Hunger.</title>
        <authorList>
            <person name="Harrison J."/>
            <person name="Moore K.A."/>
            <person name="Paszkiewicz K."/>
            <person name="Jones T."/>
            <person name="Grant M."/>
            <person name="Ambacheew D."/>
            <person name="Muzemil S."/>
            <person name="Studholme D.J."/>
        </authorList>
    </citation>
    <scope>NUCLEOTIDE SEQUENCE [LARGE SCALE GENOMIC DNA]</scope>
</reference>
<accession>A0A444FHT5</accession>
<proteinExistence type="predicted"/>
<feature type="compositionally biased region" description="Low complexity" evidence="1">
    <location>
        <begin position="13"/>
        <end position="34"/>
    </location>
</feature>
<feature type="compositionally biased region" description="Basic and acidic residues" evidence="1">
    <location>
        <begin position="69"/>
        <end position="85"/>
    </location>
</feature>
<dbReference type="EMBL" id="AMZH03001773">
    <property type="protein sequence ID" value="RRT78058.1"/>
    <property type="molecule type" value="Genomic_DNA"/>
</dbReference>